<dbReference type="AlphaFoldDB" id="A0A9E2BH26"/>
<dbReference type="Proteomes" id="UP000811545">
    <property type="component" value="Unassembled WGS sequence"/>
</dbReference>
<comment type="caution">
    <text evidence="1">The sequence shown here is derived from an EMBL/GenBank/DDBJ whole genome shotgun (WGS) entry which is preliminary data.</text>
</comment>
<name>A0A9E2BH26_PSYF1</name>
<evidence type="ECO:0000313" key="1">
    <source>
        <dbReference type="EMBL" id="MBT9145433.1"/>
    </source>
</evidence>
<gene>
    <name evidence="1" type="ORF">DDT42_01304</name>
</gene>
<proteinExistence type="predicted"/>
<protein>
    <submittedName>
        <fullName evidence="1">Uncharacterized protein</fullName>
    </submittedName>
</protein>
<reference evidence="1 2" key="1">
    <citation type="journal article" date="2021" name="bioRxiv">
        <title>Unique metabolic strategies in Hadean analogues reveal hints for primordial physiology.</title>
        <authorList>
            <person name="Nobu M.K."/>
            <person name="Nakai R."/>
            <person name="Tamazawa S."/>
            <person name="Mori H."/>
            <person name="Toyoda A."/>
            <person name="Ijiri A."/>
            <person name="Suzuki S."/>
            <person name="Kurokawa K."/>
            <person name="Kamagata Y."/>
            <person name="Tamaki H."/>
        </authorList>
    </citation>
    <scope>NUCLEOTIDE SEQUENCE [LARGE SCALE GENOMIC DNA]</scope>
    <source>
        <strain evidence="1">BS525</strain>
    </source>
</reference>
<evidence type="ECO:0000313" key="2">
    <source>
        <dbReference type="Proteomes" id="UP000811545"/>
    </source>
</evidence>
<organism evidence="1 2">
    <name type="scientific">Psychracetigena formicireducens</name>
    <dbReference type="NCBI Taxonomy" id="2986056"/>
    <lineage>
        <taxon>Bacteria</taxon>
        <taxon>Bacillati</taxon>
        <taxon>Candidatus Lithacetigenota</taxon>
        <taxon>Candidatus Psychracetigena</taxon>
    </lineage>
</organism>
<sequence length="36" mass="4241">MIWSLLGDGETIPNIMSFSTNWFQLQKRKKKDGLKE</sequence>
<accession>A0A9E2BH26</accession>
<dbReference type="EMBL" id="QLTW01000092">
    <property type="protein sequence ID" value="MBT9145433.1"/>
    <property type="molecule type" value="Genomic_DNA"/>
</dbReference>